<evidence type="ECO:0000256" key="1">
    <source>
        <dbReference type="SAM" id="SignalP"/>
    </source>
</evidence>
<dbReference type="Proteomes" id="UP000177690">
    <property type="component" value="Unassembled WGS sequence"/>
</dbReference>
<dbReference type="GO" id="GO:0006508">
    <property type="term" value="P:proteolysis"/>
    <property type="evidence" value="ECO:0007669"/>
    <property type="project" value="InterPro"/>
</dbReference>
<evidence type="ECO:0000313" key="3">
    <source>
        <dbReference type="EMBL" id="OGY66745.1"/>
    </source>
</evidence>
<dbReference type="InterPro" id="IPR036034">
    <property type="entry name" value="PDZ_sf"/>
</dbReference>
<dbReference type="Gene3D" id="2.30.42.10">
    <property type="match status" value="1"/>
</dbReference>
<dbReference type="PANTHER" id="PTHR32060">
    <property type="entry name" value="TAIL-SPECIFIC PROTEASE"/>
    <property type="match status" value="1"/>
</dbReference>
<dbReference type="SMART" id="SM00228">
    <property type="entry name" value="PDZ"/>
    <property type="match status" value="1"/>
</dbReference>
<dbReference type="GO" id="GO:0004175">
    <property type="term" value="F:endopeptidase activity"/>
    <property type="evidence" value="ECO:0007669"/>
    <property type="project" value="TreeGrafter"/>
</dbReference>
<dbReference type="GO" id="GO:0007165">
    <property type="term" value="P:signal transduction"/>
    <property type="evidence" value="ECO:0007669"/>
    <property type="project" value="TreeGrafter"/>
</dbReference>
<dbReference type="CDD" id="cd06567">
    <property type="entry name" value="Peptidase_S41"/>
    <property type="match status" value="1"/>
</dbReference>
<dbReference type="GO" id="GO:0008236">
    <property type="term" value="F:serine-type peptidase activity"/>
    <property type="evidence" value="ECO:0007669"/>
    <property type="project" value="InterPro"/>
</dbReference>
<gene>
    <name evidence="3" type="ORF">A3I24_04465</name>
</gene>
<dbReference type="InterPro" id="IPR001478">
    <property type="entry name" value="PDZ"/>
</dbReference>
<dbReference type="PANTHER" id="PTHR32060:SF30">
    <property type="entry name" value="CARBOXY-TERMINAL PROCESSING PROTEASE CTPA"/>
    <property type="match status" value="1"/>
</dbReference>
<dbReference type="AlphaFoldDB" id="A0A1G1ZQM5"/>
<name>A0A1G1ZQM5_9BACT</name>
<reference evidence="3 4" key="1">
    <citation type="journal article" date="2016" name="Nat. Commun.">
        <title>Thousands of microbial genomes shed light on interconnected biogeochemical processes in an aquifer system.</title>
        <authorList>
            <person name="Anantharaman K."/>
            <person name="Brown C.T."/>
            <person name="Hug L.A."/>
            <person name="Sharon I."/>
            <person name="Castelle C.J."/>
            <person name="Probst A.J."/>
            <person name="Thomas B.C."/>
            <person name="Singh A."/>
            <person name="Wilkins M.J."/>
            <person name="Karaoz U."/>
            <person name="Brodie E.L."/>
            <person name="Williams K.H."/>
            <person name="Hubbard S.S."/>
            <person name="Banfield J.F."/>
        </authorList>
    </citation>
    <scope>NUCLEOTIDE SEQUENCE [LARGE SCALE GENOMIC DNA]</scope>
</reference>
<dbReference type="Pfam" id="PF03572">
    <property type="entry name" value="Peptidase_S41"/>
    <property type="match status" value="1"/>
</dbReference>
<protein>
    <recommendedName>
        <fullName evidence="2">PDZ domain-containing protein</fullName>
    </recommendedName>
</protein>
<feature type="signal peptide" evidence="1">
    <location>
        <begin position="1"/>
        <end position="18"/>
    </location>
</feature>
<dbReference type="PROSITE" id="PS51257">
    <property type="entry name" value="PROKAR_LIPOPROTEIN"/>
    <property type="match status" value="1"/>
</dbReference>
<dbReference type="STRING" id="1798409.A3I24_04465"/>
<dbReference type="InterPro" id="IPR041489">
    <property type="entry name" value="PDZ_6"/>
</dbReference>
<dbReference type="Gene3D" id="3.90.226.10">
    <property type="entry name" value="2-enoyl-CoA Hydratase, Chain A, domain 1"/>
    <property type="match status" value="1"/>
</dbReference>
<keyword evidence="1" id="KW-0732">Signal</keyword>
<dbReference type="EMBL" id="MHJL01000036">
    <property type="protein sequence ID" value="OGY66745.1"/>
    <property type="molecule type" value="Genomic_DNA"/>
</dbReference>
<comment type="caution">
    <text evidence="3">The sequence shown here is derived from an EMBL/GenBank/DDBJ whole genome shotgun (WGS) entry which is preliminary data.</text>
</comment>
<dbReference type="SMART" id="SM00245">
    <property type="entry name" value="TSPc"/>
    <property type="match status" value="1"/>
</dbReference>
<feature type="domain" description="PDZ" evidence="2">
    <location>
        <begin position="149"/>
        <end position="245"/>
    </location>
</feature>
<evidence type="ECO:0000313" key="4">
    <source>
        <dbReference type="Proteomes" id="UP000177690"/>
    </source>
</evidence>
<feature type="chain" id="PRO_5009581845" description="PDZ domain-containing protein" evidence="1">
    <location>
        <begin position="19"/>
        <end position="449"/>
    </location>
</feature>
<evidence type="ECO:0000259" key="2">
    <source>
        <dbReference type="PROSITE" id="PS50106"/>
    </source>
</evidence>
<dbReference type="InterPro" id="IPR029045">
    <property type="entry name" value="ClpP/crotonase-like_dom_sf"/>
</dbReference>
<dbReference type="InterPro" id="IPR005151">
    <property type="entry name" value="Tail-specific_protease"/>
</dbReference>
<dbReference type="Pfam" id="PF17820">
    <property type="entry name" value="PDZ_6"/>
    <property type="match status" value="1"/>
</dbReference>
<organism evidence="3 4">
    <name type="scientific">Candidatus Harrisonbacteria bacterium RIFCSPLOWO2_02_FULL_41_13b</name>
    <dbReference type="NCBI Taxonomy" id="1798409"/>
    <lineage>
        <taxon>Bacteria</taxon>
        <taxon>Candidatus Harrisoniibacteriota</taxon>
    </lineage>
</organism>
<dbReference type="SUPFAM" id="SSF52096">
    <property type="entry name" value="ClpP/crotonase"/>
    <property type="match status" value="1"/>
</dbReference>
<dbReference type="GO" id="GO:0030288">
    <property type="term" value="C:outer membrane-bounded periplasmic space"/>
    <property type="evidence" value="ECO:0007669"/>
    <property type="project" value="TreeGrafter"/>
</dbReference>
<sequence>MRRFCVLLALVFSFSLTGCQICLTVPNPVKIVWDLFDKPSGTEVVFGTYQDLERLFYDPMRLKPSRLFNAALDGIAEELKSKNAEFNFSRIDDSASVVKAKKHFAAEYKKAEDLNAAINNSAQLEFAALKGLLDAVDSSHTAFITPERLNEIRKSRRGKSGYAGIGVVLKKLEDNFYYIDWVTPGSPAAEVGLRKFDRLVKVNALAIPNDIGEIFKLFRGEERISVKVTVERGGKTLDFTIAQREFDLHLITSRYINSGNSRFIYIELRGFDPDSATKLKNIIRRAEKENVKGIILDLRGNRGGLLDSLMVALEIFSKKESVMFIRRHYEEQELLVSGNPLTDLPMVMLADSRSASAAEIMAAVLQEAKRAIVVGTKTAGAVEVSIQISLPLGSAMTVAIQEVFTAEGTVLEKVGVKPDKEVQLSKDDISAAQDMQLEAALVELSKLVK</sequence>
<accession>A0A1G1ZQM5</accession>
<dbReference type="PROSITE" id="PS50106">
    <property type="entry name" value="PDZ"/>
    <property type="match status" value="1"/>
</dbReference>
<dbReference type="Gene3D" id="3.30.750.44">
    <property type="match status" value="1"/>
</dbReference>
<proteinExistence type="predicted"/>
<dbReference type="SUPFAM" id="SSF50156">
    <property type="entry name" value="PDZ domain-like"/>
    <property type="match status" value="1"/>
</dbReference>